<evidence type="ECO:0000256" key="1">
    <source>
        <dbReference type="SAM" id="Phobius"/>
    </source>
</evidence>
<protein>
    <submittedName>
        <fullName evidence="2">Uncharacterized protein</fullName>
    </submittedName>
</protein>
<organism evidence="2 3">
    <name type="scientific">Delitschia confertaspora ATCC 74209</name>
    <dbReference type="NCBI Taxonomy" id="1513339"/>
    <lineage>
        <taxon>Eukaryota</taxon>
        <taxon>Fungi</taxon>
        <taxon>Dikarya</taxon>
        <taxon>Ascomycota</taxon>
        <taxon>Pezizomycotina</taxon>
        <taxon>Dothideomycetes</taxon>
        <taxon>Pleosporomycetidae</taxon>
        <taxon>Pleosporales</taxon>
        <taxon>Delitschiaceae</taxon>
        <taxon>Delitschia</taxon>
    </lineage>
</organism>
<keyword evidence="1" id="KW-1133">Transmembrane helix</keyword>
<name>A0A9P4JFF5_9PLEO</name>
<comment type="caution">
    <text evidence="2">The sequence shown here is derived from an EMBL/GenBank/DDBJ whole genome shotgun (WGS) entry which is preliminary data.</text>
</comment>
<feature type="transmembrane region" description="Helical" evidence="1">
    <location>
        <begin position="31"/>
        <end position="54"/>
    </location>
</feature>
<reference evidence="2" key="1">
    <citation type="journal article" date="2020" name="Stud. Mycol.">
        <title>101 Dothideomycetes genomes: a test case for predicting lifestyles and emergence of pathogens.</title>
        <authorList>
            <person name="Haridas S."/>
            <person name="Albert R."/>
            <person name="Binder M."/>
            <person name="Bloem J."/>
            <person name="Labutti K."/>
            <person name="Salamov A."/>
            <person name="Andreopoulos B."/>
            <person name="Baker S."/>
            <person name="Barry K."/>
            <person name="Bills G."/>
            <person name="Bluhm B."/>
            <person name="Cannon C."/>
            <person name="Castanera R."/>
            <person name="Culley D."/>
            <person name="Daum C."/>
            <person name="Ezra D."/>
            <person name="Gonzalez J."/>
            <person name="Henrissat B."/>
            <person name="Kuo A."/>
            <person name="Liang C."/>
            <person name="Lipzen A."/>
            <person name="Lutzoni F."/>
            <person name="Magnuson J."/>
            <person name="Mondo S."/>
            <person name="Nolan M."/>
            <person name="Ohm R."/>
            <person name="Pangilinan J."/>
            <person name="Park H.-J."/>
            <person name="Ramirez L."/>
            <person name="Alfaro M."/>
            <person name="Sun H."/>
            <person name="Tritt A."/>
            <person name="Yoshinaga Y."/>
            <person name="Zwiers L.-H."/>
            <person name="Turgeon B."/>
            <person name="Goodwin S."/>
            <person name="Spatafora J."/>
            <person name="Crous P."/>
            <person name="Grigoriev I."/>
        </authorList>
    </citation>
    <scope>NUCLEOTIDE SEQUENCE</scope>
    <source>
        <strain evidence="2">ATCC 74209</strain>
    </source>
</reference>
<proteinExistence type="predicted"/>
<evidence type="ECO:0000313" key="3">
    <source>
        <dbReference type="Proteomes" id="UP000799536"/>
    </source>
</evidence>
<accession>A0A9P4JFF5</accession>
<dbReference type="AlphaFoldDB" id="A0A9P4JFF5"/>
<dbReference type="Proteomes" id="UP000799536">
    <property type="component" value="Unassembled WGS sequence"/>
</dbReference>
<dbReference type="EMBL" id="ML994143">
    <property type="protein sequence ID" value="KAF2198453.1"/>
    <property type="molecule type" value="Genomic_DNA"/>
</dbReference>
<gene>
    <name evidence="2" type="ORF">GQ43DRAFT_157644</name>
</gene>
<keyword evidence="1" id="KW-0812">Transmembrane</keyword>
<keyword evidence="1" id="KW-0472">Membrane</keyword>
<sequence length="81" mass="9187">MLDDGFVGESVSTVLTGETQISFVFGETRSIYLSMYLSFSTLVLRWLGMAYGWVLMSREKHVRRGAIQTFKPTDAAEEDQK</sequence>
<keyword evidence="3" id="KW-1185">Reference proteome</keyword>
<evidence type="ECO:0000313" key="2">
    <source>
        <dbReference type="EMBL" id="KAF2198453.1"/>
    </source>
</evidence>